<protein>
    <submittedName>
        <fullName evidence="2">ASST-domain-containing protein</fullName>
    </submittedName>
</protein>
<dbReference type="PANTHER" id="PTHR35340">
    <property type="entry name" value="PQQ ENZYME REPEAT PROTEIN-RELATED"/>
    <property type="match status" value="1"/>
</dbReference>
<name>A0AAJ0C356_9PEZI</name>
<keyword evidence="3" id="KW-1185">Reference proteome</keyword>
<evidence type="ECO:0000256" key="1">
    <source>
        <dbReference type="SAM" id="SignalP"/>
    </source>
</evidence>
<dbReference type="RefSeq" id="XP_060284082.1">
    <property type="nucleotide sequence ID" value="XM_060431462.1"/>
</dbReference>
<keyword evidence="1" id="KW-0732">Signal</keyword>
<evidence type="ECO:0000313" key="2">
    <source>
        <dbReference type="EMBL" id="KAK1767869.1"/>
    </source>
</evidence>
<dbReference type="Proteomes" id="UP001244011">
    <property type="component" value="Unassembled WGS sequence"/>
</dbReference>
<feature type="chain" id="PRO_5042595307" evidence="1">
    <location>
        <begin position="22"/>
        <end position="545"/>
    </location>
</feature>
<feature type="signal peptide" evidence="1">
    <location>
        <begin position="1"/>
        <end position="21"/>
    </location>
</feature>
<dbReference type="InterPro" id="IPR053143">
    <property type="entry name" value="Arylsulfate_ST"/>
</dbReference>
<proteinExistence type="predicted"/>
<dbReference type="InterPro" id="IPR011044">
    <property type="entry name" value="Quino_amine_DH_bsu"/>
</dbReference>
<reference evidence="2" key="1">
    <citation type="submission" date="2023-06" db="EMBL/GenBank/DDBJ databases">
        <title>Genome-scale phylogeny and comparative genomics of the fungal order Sordariales.</title>
        <authorList>
            <consortium name="Lawrence Berkeley National Laboratory"/>
            <person name="Hensen N."/>
            <person name="Bonometti L."/>
            <person name="Westerberg I."/>
            <person name="Brannstrom I.O."/>
            <person name="Guillou S."/>
            <person name="Cros-Aarteil S."/>
            <person name="Calhoun S."/>
            <person name="Haridas S."/>
            <person name="Kuo A."/>
            <person name="Mondo S."/>
            <person name="Pangilinan J."/>
            <person name="Riley R."/>
            <person name="Labutti K."/>
            <person name="Andreopoulos B."/>
            <person name="Lipzen A."/>
            <person name="Chen C."/>
            <person name="Yanf M."/>
            <person name="Daum C."/>
            <person name="Ng V."/>
            <person name="Clum A."/>
            <person name="Steindorff A."/>
            <person name="Ohm R."/>
            <person name="Martin F."/>
            <person name="Silar P."/>
            <person name="Natvig D."/>
            <person name="Lalanne C."/>
            <person name="Gautier V."/>
            <person name="Ament-Velasquez S.L."/>
            <person name="Kruys A."/>
            <person name="Hutchinson M.I."/>
            <person name="Powell A.J."/>
            <person name="Barry K."/>
            <person name="Miller A.N."/>
            <person name="Grigoriev I.V."/>
            <person name="Debuchy R."/>
            <person name="Gladieux P."/>
            <person name="Thoren M.H."/>
            <person name="Johannesson H."/>
        </authorList>
    </citation>
    <scope>NUCLEOTIDE SEQUENCE</scope>
    <source>
        <strain evidence="2">8032-3</strain>
    </source>
</reference>
<dbReference type="EMBL" id="MU839007">
    <property type="protein sequence ID" value="KAK1767869.1"/>
    <property type="molecule type" value="Genomic_DNA"/>
</dbReference>
<organism evidence="2 3">
    <name type="scientific">Phialemonium atrogriseum</name>
    <dbReference type="NCBI Taxonomy" id="1093897"/>
    <lineage>
        <taxon>Eukaryota</taxon>
        <taxon>Fungi</taxon>
        <taxon>Dikarya</taxon>
        <taxon>Ascomycota</taxon>
        <taxon>Pezizomycotina</taxon>
        <taxon>Sordariomycetes</taxon>
        <taxon>Sordariomycetidae</taxon>
        <taxon>Cephalothecales</taxon>
        <taxon>Cephalothecaceae</taxon>
        <taxon>Phialemonium</taxon>
    </lineage>
</organism>
<accession>A0AAJ0C356</accession>
<gene>
    <name evidence="2" type="ORF">QBC33DRAFT_586059</name>
</gene>
<dbReference type="AlphaFoldDB" id="A0AAJ0C356"/>
<dbReference type="InterPro" id="IPR039535">
    <property type="entry name" value="ASST-like"/>
</dbReference>
<dbReference type="GeneID" id="85314649"/>
<sequence>MKSLLYTVALWLSTAARGARADWQYRSRPDLSPPRLNITVPAGDGIAPGYIFVGPYPGVGGGPEQPAAYIFRNDGDLVWSGLGYLAGWAANIQVAEYQGRPVLQAFQGSVDVSHGHGFGSAVLLDQHYRQIEVVRSPTNKLLDLHEFRIVDGKTALVEIYQPIPYDLRPYGGADGQQWIVDGIIQEIDIETGELIFERHTLDIVEPADSLHPLTGFNSTDAWDYFHINSVDKDDEGNYLISGRHTSAIYKLDGRTGSVIWQLGGARSSFTFDPPTTTTKRPFGLQHDARFLSRSPDGNIETISLFDNGDGVGGSPSAARVYRLDHAARAAAEVRAYPAPDGLWAASQGNAQVLPLPGGGAGNGNVFVNWGSAGAVTEFAPGGEVLFHAYLDSGPGGRTAQSYRGFRFEWEGRSGETPAVVAVRDPKTGEAAIYVSWNGDTVTKSWRFYVRGAAAGSKGSKTSSLGRVPRTSFETVLRVSPSEIDRVGKGARVFAEAIDHHGVVLSRSEPVVIKEAIEPLRGSGFRDRGTQQSVLQEFEVADFTDL</sequence>
<dbReference type="Pfam" id="PF14269">
    <property type="entry name" value="Arylsulfotran_2"/>
    <property type="match status" value="1"/>
</dbReference>
<dbReference type="PANTHER" id="PTHR35340:SF9">
    <property type="entry name" value="ASST-DOMAIN-CONTAINING PROTEIN"/>
    <property type="match status" value="1"/>
</dbReference>
<evidence type="ECO:0000313" key="3">
    <source>
        <dbReference type="Proteomes" id="UP001244011"/>
    </source>
</evidence>
<dbReference type="SUPFAM" id="SSF50969">
    <property type="entry name" value="YVTN repeat-like/Quinoprotein amine dehydrogenase"/>
    <property type="match status" value="1"/>
</dbReference>
<comment type="caution">
    <text evidence="2">The sequence shown here is derived from an EMBL/GenBank/DDBJ whole genome shotgun (WGS) entry which is preliminary data.</text>
</comment>